<evidence type="ECO:0000256" key="5">
    <source>
        <dbReference type="ARBA" id="ARBA00022860"/>
    </source>
</evidence>
<dbReference type="PANTHER" id="PTHR13140">
    <property type="entry name" value="MYOSIN"/>
    <property type="match status" value="1"/>
</dbReference>
<protein>
    <submittedName>
        <fullName evidence="16">Myosin-17-like isoform X2</fullName>
    </submittedName>
</protein>
<dbReference type="PROSITE" id="PS51844">
    <property type="entry name" value="SH3_LIKE"/>
    <property type="match status" value="1"/>
</dbReference>
<organism evidence="15 16">
    <name type="scientific">Juglans regia</name>
    <name type="common">English walnut</name>
    <dbReference type="NCBI Taxonomy" id="51240"/>
    <lineage>
        <taxon>Eukaryota</taxon>
        <taxon>Viridiplantae</taxon>
        <taxon>Streptophyta</taxon>
        <taxon>Embryophyta</taxon>
        <taxon>Tracheophyta</taxon>
        <taxon>Spermatophyta</taxon>
        <taxon>Magnoliopsida</taxon>
        <taxon>eudicotyledons</taxon>
        <taxon>Gunneridae</taxon>
        <taxon>Pentapetalae</taxon>
        <taxon>rosids</taxon>
        <taxon>fabids</taxon>
        <taxon>Fagales</taxon>
        <taxon>Juglandaceae</taxon>
        <taxon>Juglans</taxon>
    </lineage>
</organism>
<evidence type="ECO:0000256" key="8">
    <source>
        <dbReference type="ARBA" id="ARBA00023175"/>
    </source>
</evidence>
<dbReference type="PROSITE" id="PS50096">
    <property type="entry name" value="IQ"/>
    <property type="match status" value="5"/>
</dbReference>
<keyword evidence="4 10" id="KW-0067">ATP-binding</keyword>
<gene>
    <name evidence="16" type="primary">LOC109009960</name>
</gene>
<dbReference type="FunFam" id="1.10.10.820:FF:000001">
    <property type="entry name" value="Myosin heavy chain"/>
    <property type="match status" value="1"/>
</dbReference>
<evidence type="ECO:0000313" key="16">
    <source>
        <dbReference type="RefSeq" id="XP_018846185.2"/>
    </source>
</evidence>
<dbReference type="Pfam" id="PF02736">
    <property type="entry name" value="Myosin_N"/>
    <property type="match status" value="1"/>
</dbReference>
<dbReference type="Pfam" id="PF00063">
    <property type="entry name" value="Myosin_head"/>
    <property type="match status" value="1"/>
</dbReference>
<dbReference type="Gene3D" id="3.30.70.1590">
    <property type="match status" value="1"/>
</dbReference>
<dbReference type="Proteomes" id="UP000235220">
    <property type="component" value="Chromosome 10"/>
</dbReference>
<evidence type="ECO:0000256" key="7">
    <source>
        <dbReference type="ARBA" id="ARBA00023123"/>
    </source>
</evidence>
<dbReference type="PRINTS" id="PR00193">
    <property type="entry name" value="MYOSINHEAVY"/>
</dbReference>
<dbReference type="Pfam" id="PF00612">
    <property type="entry name" value="IQ"/>
    <property type="match status" value="3"/>
</dbReference>
<dbReference type="SUPFAM" id="SSF52540">
    <property type="entry name" value="P-loop containing nucleoside triphosphate hydrolases"/>
    <property type="match status" value="2"/>
</dbReference>
<dbReference type="InterPro" id="IPR036018">
    <property type="entry name" value="MYSc_Myo11"/>
</dbReference>
<dbReference type="PROSITE" id="PS51456">
    <property type="entry name" value="MYOSIN_MOTOR"/>
    <property type="match status" value="1"/>
</dbReference>
<dbReference type="SMART" id="SM00015">
    <property type="entry name" value="IQ"/>
    <property type="match status" value="6"/>
</dbReference>
<dbReference type="GO" id="GO:0007015">
    <property type="term" value="P:actin filament organization"/>
    <property type="evidence" value="ECO:0007669"/>
    <property type="project" value="InterPro"/>
</dbReference>
<evidence type="ECO:0000256" key="3">
    <source>
        <dbReference type="ARBA" id="ARBA00022741"/>
    </source>
</evidence>
<keyword evidence="7 10" id="KW-0518">Myosin</keyword>
<proteinExistence type="inferred from homology"/>
<dbReference type="Gene3D" id="1.20.120.720">
    <property type="entry name" value="Myosin VI head, motor domain, U50 subdomain"/>
    <property type="match status" value="1"/>
</dbReference>
<dbReference type="CDD" id="cd15475">
    <property type="entry name" value="MyosinXI_CBD"/>
    <property type="match status" value="1"/>
</dbReference>
<evidence type="ECO:0000256" key="4">
    <source>
        <dbReference type="ARBA" id="ARBA00022840"/>
    </source>
</evidence>
<dbReference type="FunFam" id="1.20.120.720:FF:000011">
    <property type="entry name" value="Myosin 2"/>
    <property type="match status" value="1"/>
</dbReference>
<dbReference type="Gene3D" id="1.10.10.820">
    <property type="match status" value="1"/>
</dbReference>
<evidence type="ECO:0000313" key="15">
    <source>
        <dbReference type="Proteomes" id="UP000235220"/>
    </source>
</evidence>
<keyword evidence="15" id="KW-1185">Reference proteome</keyword>
<dbReference type="GeneID" id="109009960"/>
<sequence length="1528" mass="173057">MAGPDNIIVGSHVWVEEPSLAWIDGEVFQINGEEVHVQTTNGKTVVTDITKVFPKDTEAPPGGVDDMTKLSYLHEPGVLHNLATRYELNEIYTYTGNILIAVNPFQRLPHLYDTHMMEQYKGAAFGELSPHVFAVADAAYRAMINEEKSNSILVSGESGAGKTETTKMLMRYLAYLGGRSGVEGRTVEQQVLESNPVLEAFGNAKTVRNNNSSRFGKFVEIQFDKSGRISGAAVRTYLLERSRVCQISNPERNYHCFYLLCAAPPEDREKYKLGNPKSFHYLNQSDCYELDAIDDAHEYLATRRAMDIVGISEEEQEAIFRVVAAILHLGNIEFAKGDEADSSVIKDEQSRFHLNMTAELLNCDAKSLEDALIKRVMVTPEEVITRTLDPVAAVGSRDALAKTVYSRLFDWIVDKINNSIGQDPNSKSLIGVLDIYGFESFKQNSFEQFCINFTNEKLQQHFNQHVFKMEQEEYTKEEINWSYIEFVDNQDVLDLIEKKPGGIIALLDEACMFPKSTHETFAQKLYQTFKNNKRFIKPKLSRTSFTISHYAGEVLYLADLFLDKNKDYVVAEHQDLLTASKCSFVAGLFPRLPEESSKSSKFSSIGSRFKLQLQSLMETLSSTEPHYIRCVKPNNVLKPAIFENLNVIQQLRCGGVLEAIRISCAGYPTRRTFYEFLHRFGVLAPEVLDGNYDEKVACQMIMDKKGLKGYQIGKTKVFLRAGQMAELDTRRAEVLGNAARIIQRQSRTYIARKEFLELRKAGIQLQSCLRGILARKLYEQLRREAAALTIQKNFRRYIIQKAYLTVWLSAITLQTGLRAMIARNEFRFRKQTKAAIIVQAHLRGHIAYSYYKSLQKAALVSQCGWRQRVARRELRKLKMASRETGALKEAKDKLEKRVEELTWRLQLEKRLRTDLEEEKAQEIAKLQDALHAMQIQVEEANARIIHEREAARKAIEEAPPVIKETPVIIQDMEKIDHLTAEMESLKALLLSERQTAEEARKACTDSETRNTELNKKLEDAGQKVDQLQESLQRLEEKLSNSESENQVLRQQALALSPTGKALSARPKTMIIQRTPENGNVLNGEAKDTTLAISNARGPESEEKPQKYLNEKQQENQDILIKCISQDLGFSGGKPVSACVIYKCLLHWRSFEVERTSVFDRIIQTIASALEVPNNNDVLAYWLSNTSTLLFLLQHTLKASGAASLTPQRRRTATASLFGRVSQGLRASPQSAGLSSFLNGRGLGRLDDLRQVEAKYPALLFKQQLTAFLEKIYGMIRDNLKKEISPLLGLCIQAPRTSRASLVKGRSQANAIAQQALIAHWQRIVKSLNNFLKTMKANYVPPFLVRKVFTQIFSFINVQLFNSLLLRRECCSFSNGEYVKAGLAELEQWCYEATEEYAGSAWDELKHIRQAVGFLVIHQKPKKTLNEITKELCPVLSIQQLYRISTMYWDDKYGTHSVSSDVISSMRVMMTEDSSNAVSSSFLLDDDSSIPFSVDDISKSMQQVDIADIDPPPLIRENSGFGFLLPRAE</sequence>
<dbReference type="InterPro" id="IPR004009">
    <property type="entry name" value="SH3_Myosin"/>
</dbReference>
<dbReference type="PROSITE" id="PS51126">
    <property type="entry name" value="DILUTE"/>
    <property type="match status" value="1"/>
</dbReference>
<feature type="region of interest" description="Disordered" evidence="11">
    <location>
        <begin position="999"/>
        <end position="1021"/>
    </location>
</feature>
<evidence type="ECO:0000259" key="14">
    <source>
        <dbReference type="PROSITE" id="PS51844"/>
    </source>
</evidence>
<feature type="binding site" evidence="10">
    <location>
        <begin position="156"/>
        <end position="163"/>
    </location>
    <ligand>
        <name>ATP</name>
        <dbReference type="ChEBI" id="CHEBI:30616"/>
    </ligand>
</feature>
<evidence type="ECO:0000259" key="12">
    <source>
        <dbReference type="PROSITE" id="PS51126"/>
    </source>
</evidence>
<feature type="domain" description="Dilute" evidence="12">
    <location>
        <begin position="1159"/>
        <end position="1471"/>
    </location>
</feature>
<evidence type="ECO:0000256" key="11">
    <source>
        <dbReference type="SAM" id="MobiDB-lite"/>
    </source>
</evidence>
<evidence type="ECO:0000259" key="13">
    <source>
        <dbReference type="PROSITE" id="PS51456"/>
    </source>
</evidence>
<feature type="domain" description="Myosin N-terminal SH3-like" evidence="14">
    <location>
        <begin position="8"/>
        <end position="57"/>
    </location>
</feature>
<keyword evidence="9 10" id="KW-0009">Actin-binding</keyword>
<dbReference type="Gene3D" id="1.20.5.190">
    <property type="match status" value="3"/>
</dbReference>
<accession>A0A2I4GQL2</accession>
<keyword evidence="3 10" id="KW-0547">Nucleotide-binding</keyword>
<feature type="domain" description="Myosin motor" evidence="13">
    <location>
        <begin position="62"/>
        <end position="732"/>
    </location>
</feature>
<dbReference type="InterPro" id="IPR037975">
    <property type="entry name" value="MyosinXI_CBD"/>
</dbReference>
<keyword evidence="2" id="KW-0677">Repeat</keyword>
<evidence type="ECO:0000256" key="6">
    <source>
        <dbReference type="ARBA" id="ARBA00023054"/>
    </source>
</evidence>
<dbReference type="Gene3D" id="3.40.850.10">
    <property type="entry name" value="Kinesin motor domain"/>
    <property type="match status" value="1"/>
</dbReference>
<dbReference type="GO" id="GO:0003774">
    <property type="term" value="F:cytoskeletal motor activity"/>
    <property type="evidence" value="ECO:0007669"/>
    <property type="project" value="UniProtKB-UniRule"/>
</dbReference>
<dbReference type="CDD" id="cd01384">
    <property type="entry name" value="MYSc_Myo11"/>
    <property type="match status" value="1"/>
</dbReference>
<dbReference type="GO" id="GO:0003779">
    <property type="term" value="F:actin binding"/>
    <property type="evidence" value="ECO:0007669"/>
    <property type="project" value="UniProtKB-KW"/>
</dbReference>
<dbReference type="InterPro" id="IPR036961">
    <property type="entry name" value="Kinesin_motor_dom_sf"/>
</dbReference>
<keyword evidence="6" id="KW-0175">Coiled coil</keyword>
<reference evidence="16" key="1">
    <citation type="submission" date="2025-08" db="UniProtKB">
        <authorList>
            <consortium name="RefSeq"/>
        </authorList>
    </citation>
    <scope>IDENTIFICATION</scope>
    <source>
        <tissue evidence="16">Leaves</tissue>
    </source>
</reference>
<dbReference type="FunFam" id="3.30.70.1590:FF:000006">
    <property type="entry name" value="Myosin XI D"/>
    <property type="match status" value="1"/>
</dbReference>
<dbReference type="Gene3D" id="1.20.58.530">
    <property type="match status" value="1"/>
</dbReference>
<dbReference type="GO" id="GO:0016459">
    <property type="term" value="C:myosin complex"/>
    <property type="evidence" value="ECO:0007669"/>
    <property type="project" value="UniProtKB-KW"/>
</dbReference>
<dbReference type="InterPro" id="IPR001609">
    <property type="entry name" value="Myosin_head_motor_dom-like"/>
</dbReference>
<evidence type="ECO:0000256" key="9">
    <source>
        <dbReference type="ARBA" id="ARBA00023203"/>
    </source>
</evidence>
<dbReference type="SMART" id="SM00242">
    <property type="entry name" value="MYSc"/>
    <property type="match status" value="1"/>
</dbReference>
<dbReference type="Pfam" id="PF01843">
    <property type="entry name" value="DIL"/>
    <property type="match status" value="1"/>
</dbReference>
<evidence type="ECO:0000256" key="10">
    <source>
        <dbReference type="PROSITE-ProRule" id="PRU00782"/>
    </source>
</evidence>
<dbReference type="GO" id="GO:0030048">
    <property type="term" value="P:actin filament-based movement"/>
    <property type="evidence" value="ECO:0007669"/>
    <property type="project" value="UniProtKB-ARBA"/>
</dbReference>
<dbReference type="FunFam" id="1.20.58.530:FF:000002">
    <property type="entry name" value="Class V myosin"/>
    <property type="match status" value="1"/>
</dbReference>
<feature type="region of interest" description="Actin-binding" evidence="10">
    <location>
        <begin position="613"/>
        <end position="635"/>
    </location>
</feature>
<dbReference type="GO" id="GO:0005524">
    <property type="term" value="F:ATP binding"/>
    <property type="evidence" value="ECO:0007669"/>
    <property type="project" value="UniProtKB-UniRule"/>
</dbReference>
<dbReference type="PANTHER" id="PTHR13140:SF772">
    <property type="entry name" value="MYOSIN-17"/>
    <property type="match status" value="1"/>
</dbReference>
<dbReference type="GO" id="GO:0005516">
    <property type="term" value="F:calmodulin binding"/>
    <property type="evidence" value="ECO:0007669"/>
    <property type="project" value="UniProtKB-KW"/>
</dbReference>
<dbReference type="InterPro" id="IPR000048">
    <property type="entry name" value="IQ_motif_EF-hand-BS"/>
</dbReference>
<dbReference type="RefSeq" id="XP_018846185.2">
    <property type="nucleotide sequence ID" value="XM_018990640.2"/>
</dbReference>
<evidence type="ECO:0000256" key="2">
    <source>
        <dbReference type="ARBA" id="ARBA00022737"/>
    </source>
</evidence>
<dbReference type="InterPro" id="IPR002710">
    <property type="entry name" value="Dilute_dom"/>
</dbReference>
<comment type="similarity">
    <text evidence="1">Belongs to the TRAFAC class myosin-kinesin ATPase superfamily. Myosin family. Plant myosin class XI subfamily.</text>
</comment>
<dbReference type="FunFam" id="1.20.5.190:FF:000001">
    <property type="entry name" value="unconventional myosin-Va"/>
    <property type="match status" value="3"/>
</dbReference>
<keyword evidence="5" id="KW-0112">Calmodulin-binding</keyword>
<evidence type="ECO:0000256" key="1">
    <source>
        <dbReference type="ARBA" id="ARBA00008049"/>
    </source>
</evidence>
<dbReference type="SMART" id="SM01132">
    <property type="entry name" value="DIL"/>
    <property type="match status" value="1"/>
</dbReference>
<keyword evidence="8 10" id="KW-0505">Motor protein</keyword>
<name>A0A2I4GQL2_JUGRE</name>
<dbReference type="InterPro" id="IPR027417">
    <property type="entry name" value="P-loop_NTPase"/>
</dbReference>